<dbReference type="SUPFAM" id="SSF51316">
    <property type="entry name" value="Mss4-like"/>
    <property type="match status" value="1"/>
</dbReference>
<dbReference type="PANTHER" id="PTHR33337:SF40">
    <property type="entry name" value="CENP-V_GFA DOMAIN-CONTAINING PROTEIN-RELATED"/>
    <property type="match status" value="1"/>
</dbReference>
<accession>A0A512NGH1</accession>
<evidence type="ECO:0000256" key="4">
    <source>
        <dbReference type="ARBA" id="ARBA00023239"/>
    </source>
</evidence>
<proteinExistence type="inferred from homology"/>
<evidence type="ECO:0000256" key="1">
    <source>
        <dbReference type="ARBA" id="ARBA00005495"/>
    </source>
</evidence>
<evidence type="ECO:0000313" key="7">
    <source>
        <dbReference type="Proteomes" id="UP000321058"/>
    </source>
</evidence>
<organism evidence="6 7">
    <name type="scientific">Reyranella soli</name>
    <dbReference type="NCBI Taxonomy" id="1230389"/>
    <lineage>
        <taxon>Bacteria</taxon>
        <taxon>Pseudomonadati</taxon>
        <taxon>Pseudomonadota</taxon>
        <taxon>Alphaproteobacteria</taxon>
        <taxon>Hyphomicrobiales</taxon>
        <taxon>Reyranellaceae</taxon>
        <taxon>Reyranella</taxon>
    </lineage>
</organism>
<dbReference type="AlphaFoldDB" id="A0A512NGH1"/>
<name>A0A512NGH1_9HYPH</name>
<keyword evidence="7" id="KW-1185">Reference proteome</keyword>
<dbReference type="Proteomes" id="UP000321058">
    <property type="component" value="Unassembled WGS sequence"/>
</dbReference>
<dbReference type="EMBL" id="BKAJ01000092">
    <property type="protein sequence ID" value="GEP58043.1"/>
    <property type="molecule type" value="Genomic_DNA"/>
</dbReference>
<evidence type="ECO:0000313" key="6">
    <source>
        <dbReference type="EMBL" id="GEP58043.1"/>
    </source>
</evidence>
<keyword evidence="2" id="KW-0479">Metal-binding</keyword>
<evidence type="ECO:0000256" key="2">
    <source>
        <dbReference type="ARBA" id="ARBA00022723"/>
    </source>
</evidence>
<comment type="caution">
    <text evidence="6">The sequence shown here is derived from an EMBL/GenBank/DDBJ whole genome shotgun (WGS) entry which is preliminary data.</text>
</comment>
<dbReference type="PANTHER" id="PTHR33337">
    <property type="entry name" value="GFA DOMAIN-CONTAINING PROTEIN"/>
    <property type="match status" value="1"/>
</dbReference>
<keyword evidence="3" id="KW-0862">Zinc</keyword>
<dbReference type="Pfam" id="PF04828">
    <property type="entry name" value="GFA"/>
    <property type="match status" value="1"/>
</dbReference>
<protein>
    <submittedName>
        <fullName evidence="6">Aldehyde-activating protein</fullName>
    </submittedName>
</protein>
<dbReference type="InterPro" id="IPR011057">
    <property type="entry name" value="Mss4-like_sf"/>
</dbReference>
<keyword evidence="4" id="KW-0456">Lyase</keyword>
<dbReference type="PROSITE" id="PS51891">
    <property type="entry name" value="CENP_V_GFA"/>
    <property type="match status" value="1"/>
</dbReference>
<comment type="similarity">
    <text evidence="1">Belongs to the Gfa family.</text>
</comment>
<feature type="domain" description="CENP-V/GFA" evidence="5">
    <location>
        <begin position="2"/>
        <end position="105"/>
    </location>
</feature>
<dbReference type="Gene3D" id="3.90.1590.10">
    <property type="entry name" value="glutathione-dependent formaldehyde- activating enzyme (gfa)"/>
    <property type="match status" value="1"/>
</dbReference>
<evidence type="ECO:0000259" key="5">
    <source>
        <dbReference type="PROSITE" id="PS51891"/>
    </source>
</evidence>
<dbReference type="InterPro" id="IPR006913">
    <property type="entry name" value="CENP-V/GFA"/>
</dbReference>
<dbReference type="RefSeq" id="WP_218037459.1">
    <property type="nucleotide sequence ID" value="NZ_BKAJ01000092.1"/>
</dbReference>
<reference evidence="6 7" key="1">
    <citation type="submission" date="2019-07" db="EMBL/GenBank/DDBJ databases">
        <title>Whole genome shotgun sequence of Reyranella soli NBRC 108950.</title>
        <authorList>
            <person name="Hosoyama A."/>
            <person name="Uohara A."/>
            <person name="Ohji S."/>
            <person name="Ichikawa N."/>
        </authorList>
    </citation>
    <scope>NUCLEOTIDE SEQUENCE [LARGE SCALE GENOMIC DNA]</scope>
    <source>
        <strain evidence="6 7">NBRC 108950</strain>
    </source>
</reference>
<dbReference type="GO" id="GO:0046872">
    <property type="term" value="F:metal ion binding"/>
    <property type="evidence" value="ECO:0007669"/>
    <property type="project" value="UniProtKB-KW"/>
</dbReference>
<sequence>MLRGGCFCRAVRYEIDAEPTKQTICHCTMCRHVAGAPSVAWFSVPPGSIRFVAGEPQRFKSSEHATRSFCPDCGTTLTYQSTRTAADVDVTTCSLDEPDQAAPRDHTFVRSKLSWVTITDGLPAYPTTRTTEP</sequence>
<gene>
    <name evidence="6" type="ORF">RSO01_52090</name>
</gene>
<dbReference type="GO" id="GO:0016846">
    <property type="term" value="F:carbon-sulfur lyase activity"/>
    <property type="evidence" value="ECO:0007669"/>
    <property type="project" value="InterPro"/>
</dbReference>
<evidence type="ECO:0000256" key="3">
    <source>
        <dbReference type="ARBA" id="ARBA00022833"/>
    </source>
</evidence>